<dbReference type="RefSeq" id="WP_241309399.1">
    <property type="nucleotide sequence ID" value="NZ_JAKYXJ010000002.1"/>
</dbReference>
<accession>A0ABU7R0J7</accession>
<evidence type="ECO:0000313" key="1">
    <source>
        <dbReference type="EMBL" id="MEE6128343.1"/>
    </source>
</evidence>
<gene>
    <name evidence="1" type="ORF">V2E39_13195</name>
</gene>
<reference evidence="1 2" key="1">
    <citation type="submission" date="2024-01" db="EMBL/GenBank/DDBJ databases">
        <title>Whole genome of Chryseobacterium arthrosphaerae NNCa 2741.</title>
        <authorList>
            <person name="Boriskina E.V."/>
            <person name="Gordinskaya N.A."/>
            <person name="Kropotov V.S."/>
            <person name="Alekseeva A.E."/>
            <person name="Makhova M.A."/>
            <person name="Kryazhev D.V."/>
            <person name="Shkurkina I.S."/>
        </authorList>
    </citation>
    <scope>NUCLEOTIDE SEQUENCE [LARGE SCALE GENOMIC DNA]</scope>
    <source>
        <strain evidence="1 2">NNCa 2741</strain>
    </source>
</reference>
<sequence>MNAEPKHTPIRIPDFGLKSESPYSLKAVKTGWFFRKMVSLSLKNASDSNIMKQNKVII</sequence>
<proteinExistence type="predicted"/>
<name>A0ABU7R0J7_9FLAO</name>
<evidence type="ECO:0000313" key="2">
    <source>
        <dbReference type="Proteomes" id="UP001350005"/>
    </source>
</evidence>
<protein>
    <submittedName>
        <fullName evidence="1">Uncharacterized protein</fullName>
    </submittedName>
</protein>
<comment type="caution">
    <text evidence="1">The sequence shown here is derived from an EMBL/GenBank/DDBJ whole genome shotgun (WGS) entry which is preliminary data.</text>
</comment>
<organism evidence="1 2">
    <name type="scientific">Chryseobacterium arthrosphaerae</name>
    <dbReference type="NCBI Taxonomy" id="651561"/>
    <lineage>
        <taxon>Bacteria</taxon>
        <taxon>Pseudomonadati</taxon>
        <taxon>Bacteroidota</taxon>
        <taxon>Flavobacteriia</taxon>
        <taxon>Flavobacteriales</taxon>
        <taxon>Weeksellaceae</taxon>
        <taxon>Chryseobacterium group</taxon>
        <taxon>Chryseobacterium</taxon>
    </lineage>
</organism>
<dbReference type="EMBL" id="JAZGJU010000026">
    <property type="protein sequence ID" value="MEE6128343.1"/>
    <property type="molecule type" value="Genomic_DNA"/>
</dbReference>
<dbReference type="Proteomes" id="UP001350005">
    <property type="component" value="Unassembled WGS sequence"/>
</dbReference>
<keyword evidence="2" id="KW-1185">Reference proteome</keyword>